<dbReference type="EMBL" id="BAAAWD010000004">
    <property type="protein sequence ID" value="GAA2990785.1"/>
    <property type="molecule type" value="Genomic_DNA"/>
</dbReference>
<dbReference type="Proteomes" id="UP001499930">
    <property type="component" value="Unassembled WGS sequence"/>
</dbReference>
<evidence type="ECO:0008006" key="3">
    <source>
        <dbReference type="Google" id="ProtNLM"/>
    </source>
</evidence>
<evidence type="ECO:0000313" key="2">
    <source>
        <dbReference type="Proteomes" id="UP001499930"/>
    </source>
</evidence>
<comment type="caution">
    <text evidence="1">The sequence shown here is derived from an EMBL/GenBank/DDBJ whole genome shotgun (WGS) entry which is preliminary data.</text>
</comment>
<proteinExistence type="predicted"/>
<protein>
    <recommendedName>
        <fullName evidence="3">DUF1320 domain-containing protein</fullName>
    </recommendedName>
</protein>
<keyword evidence="2" id="KW-1185">Reference proteome</keyword>
<name>A0ABN3XRP0_9ACTN</name>
<reference evidence="1 2" key="1">
    <citation type="journal article" date="2019" name="Int. J. Syst. Evol. Microbiol.">
        <title>The Global Catalogue of Microorganisms (GCM) 10K type strain sequencing project: providing services to taxonomists for standard genome sequencing and annotation.</title>
        <authorList>
            <consortium name="The Broad Institute Genomics Platform"/>
            <consortium name="The Broad Institute Genome Sequencing Center for Infectious Disease"/>
            <person name="Wu L."/>
            <person name="Ma J."/>
        </authorList>
    </citation>
    <scope>NUCLEOTIDE SEQUENCE [LARGE SCALE GENOMIC DNA]</scope>
    <source>
        <strain evidence="1 2">JCM 3106</strain>
    </source>
</reference>
<sequence>MAEPWAPSLEQVADHIPTRTRSTAAAPGDDSLLMTFNTTTTPTGEQAQRFIASAVSEVLGAVAGRIPDTPTYLRTLAQKAAALRAAADIELAYPDRDADVDVSARLDQRAKDALLRLVDAASDAASPGSEGSLLPVWSMPAVPPWPGDYLL</sequence>
<gene>
    <name evidence="1" type="ORF">GCM10017559_08560</name>
</gene>
<dbReference type="RefSeq" id="WP_344888545.1">
    <property type="nucleotide sequence ID" value="NZ_BAAAWD010000004.1"/>
</dbReference>
<accession>A0ABN3XRP0</accession>
<organism evidence="1 2">
    <name type="scientific">Streptosporangium longisporum</name>
    <dbReference type="NCBI Taxonomy" id="46187"/>
    <lineage>
        <taxon>Bacteria</taxon>
        <taxon>Bacillati</taxon>
        <taxon>Actinomycetota</taxon>
        <taxon>Actinomycetes</taxon>
        <taxon>Streptosporangiales</taxon>
        <taxon>Streptosporangiaceae</taxon>
        <taxon>Streptosporangium</taxon>
    </lineage>
</organism>
<evidence type="ECO:0000313" key="1">
    <source>
        <dbReference type="EMBL" id="GAA2990785.1"/>
    </source>
</evidence>